<dbReference type="SUPFAM" id="SSF53720">
    <property type="entry name" value="ALDH-like"/>
    <property type="match status" value="1"/>
</dbReference>
<dbReference type="EC" id="1.2.1.-" evidence="4"/>
<dbReference type="Pfam" id="PF00171">
    <property type="entry name" value="Aldedh"/>
    <property type="match status" value="1"/>
</dbReference>
<evidence type="ECO:0000256" key="2">
    <source>
        <dbReference type="ARBA" id="ARBA00023002"/>
    </source>
</evidence>
<dbReference type="PANTHER" id="PTHR43353">
    <property type="entry name" value="SUCCINATE-SEMIALDEHYDE DEHYDROGENASE, MITOCHONDRIAL"/>
    <property type="match status" value="1"/>
</dbReference>
<keyword evidence="5" id="KW-1185">Reference proteome</keyword>
<proteinExistence type="inferred from homology"/>
<keyword evidence="2 4" id="KW-0560">Oxidoreductase</keyword>
<dbReference type="InterPro" id="IPR016163">
    <property type="entry name" value="Ald_DH_C"/>
</dbReference>
<dbReference type="InterPro" id="IPR016162">
    <property type="entry name" value="Ald_DH_N"/>
</dbReference>
<dbReference type="GO" id="GO:0016491">
    <property type="term" value="F:oxidoreductase activity"/>
    <property type="evidence" value="ECO:0007669"/>
    <property type="project" value="UniProtKB-KW"/>
</dbReference>
<protein>
    <submittedName>
        <fullName evidence="4">NAD-dependent succinate-semialdehyde dehydrogenase</fullName>
        <ecNumber evidence="4">1.2.1.-</ecNumber>
    </submittedName>
</protein>
<evidence type="ECO:0000313" key="4">
    <source>
        <dbReference type="EMBL" id="MDX8488911.1"/>
    </source>
</evidence>
<dbReference type="EMBL" id="JAVIIV010000024">
    <property type="protein sequence ID" value="MDX8488911.1"/>
    <property type="molecule type" value="Genomic_DNA"/>
</dbReference>
<feature type="domain" description="Aldehyde dehydrogenase" evidence="3">
    <location>
        <begin position="21"/>
        <end position="472"/>
    </location>
</feature>
<name>A0ABU4YPJ4_9HYPH</name>
<dbReference type="Proteomes" id="UP001280156">
    <property type="component" value="Unassembled WGS sequence"/>
</dbReference>
<dbReference type="PANTHER" id="PTHR43353:SF5">
    <property type="entry name" value="SUCCINATE-SEMIALDEHYDE DEHYDROGENASE, MITOCHONDRIAL"/>
    <property type="match status" value="1"/>
</dbReference>
<evidence type="ECO:0000256" key="1">
    <source>
        <dbReference type="ARBA" id="ARBA00009986"/>
    </source>
</evidence>
<reference evidence="4 5" key="1">
    <citation type="submission" date="2023-08" db="EMBL/GenBank/DDBJ databases">
        <title>Implementing the SeqCode for naming new Mesorhizobium species isolated from Vachellia karroo root nodules.</title>
        <authorList>
            <person name="Van Lill M."/>
        </authorList>
    </citation>
    <scope>NUCLEOTIDE SEQUENCE [LARGE SCALE GENOMIC DNA]</scope>
    <source>
        <strain evidence="4 5">VK2B</strain>
    </source>
</reference>
<dbReference type="Gene3D" id="3.40.309.10">
    <property type="entry name" value="Aldehyde Dehydrogenase, Chain A, domain 2"/>
    <property type="match status" value="1"/>
</dbReference>
<dbReference type="InterPro" id="IPR015590">
    <property type="entry name" value="Aldehyde_DH_dom"/>
</dbReference>
<organism evidence="4 5">
    <name type="scientific">Mesorhizobium humile</name>
    <dbReference type="NCBI Taxonomy" id="3072313"/>
    <lineage>
        <taxon>Bacteria</taxon>
        <taxon>Pseudomonadati</taxon>
        <taxon>Pseudomonadota</taxon>
        <taxon>Alphaproteobacteria</taxon>
        <taxon>Hyphomicrobiales</taxon>
        <taxon>Phyllobacteriaceae</taxon>
        <taxon>Mesorhizobium</taxon>
    </lineage>
</organism>
<comment type="caution">
    <text evidence="4">The sequence shown here is derived from an EMBL/GenBank/DDBJ whole genome shotgun (WGS) entry which is preliminary data.</text>
</comment>
<sequence length="475" mass="49957">MSSTFQLLVNGERREGSEGVAVDVINPATGDCLGQVAYGSPADIENAISTAQGGLQSWQAVPAWERGGILKDAASIIRRDTDRIARILTLEQGKVLSQARDEVLRAADFIEWGGEQARRIAGLIVPGRQTGQRIEVQPHAIGVVAALTPWNFPMALAAKKFAGALAAGCAIICKPSQETPGCVLAVGEALLEAGVHPAALAVVFGDANAVSTQLIESPVIAKVTFTGSIPIGKRIAAMAGLHMKSVTMELGGHAPVVVCDDMDPEATAELLAQAKFTNAGQICLSPSRFFVEESIAERFARRFAEVATGLTVGDGLDPATDVGPLANERRVEAIARLVDDARQRGAEVAAGGDRLDRRGFFYAPTVLVDVPAEAAILHEEPFGPVAPILPFTDEEAMLKAANGLEFGLSAYVFTNDGKRQRRLVDALQCGAVSVNAGLTHLPEAPLGGWKDSGIGTEGGIEILEPYTVTKHVHIA</sequence>
<dbReference type="InterPro" id="IPR016161">
    <property type="entry name" value="Ald_DH/histidinol_DH"/>
</dbReference>
<accession>A0ABU4YPJ4</accession>
<gene>
    <name evidence="4" type="ORF">RFM52_27460</name>
</gene>
<evidence type="ECO:0000259" key="3">
    <source>
        <dbReference type="Pfam" id="PF00171"/>
    </source>
</evidence>
<evidence type="ECO:0000313" key="5">
    <source>
        <dbReference type="Proteomes" id="UP001280156"/>
    </source>
</evidence>
<dbReference type="CDD" id="cd07103">
    <property type="entry name" value="ALDH_F5_SSADH_GabD"/>
    <property type="match status" value="1"/>
</dbReference>
<dbReference type="Gene3D" id="3.40.605.10">
    <property type="entry name" value="Aldehyde Dehydrogenase, Chain A, domain 1"/>
    <property type="match status" value="1"/>
</dbReference>
<comment type="similarity">
    <text evidence="1">Belongs to the aldehyde dehydrogenase family.</text>
</comment>
<dbReference type="RefSeq" id="WP_320296792.1">
    <property type="nucleotide sequence ID" value="NZ_JAVIIU010000008.1"/>
</dbReference>
<dbReference type="InterPro" id="IPR050740">
    <property type="entry name" value="Aldehyde_DH_Superfamily"/>
</dbReference>